<feature type="domain" description="Extradiol ring-cleavage dioxygenase class III enzyme subunit B" evidence="6">
    <location>
        <begin position="25"/>
        <end position="238"/>
    </location>
</feature>
<protein>
    <submittedName>
        <fullName evidence="7">Aromatic ring-opening dioxygenase, catalytic subunit, LigB family</fullName>
    </submittedName>
</protein>
<evidence type="ECO:0000256" key="5">
    <source>
        <dbReference type="ARBA" id="ARBA00023002"/>
    </source>
</evidence>
<sequence>MTALPSLYISHGSPMTALQPGQVGERLAELAQAMPRPRAILIASAHWLARQPTVGGALRPETVHDFYGFPRELFEVRYPAPGEPALAARAVELLDRAGLPTMLDPRQGLDHGAWVPLRLLYPKADIPVVPLSIQPMLGPRHQYEVGRALAPLREEGVLVIGSGSITHNLHDFRAGFSEENEAPYVRPFIGWIEEKLAAGDVEALLDYRRQAPFAERAHPTDEHLLPLFLALGAAGAEARAERIDAGIDLGFLAMDIYRFSAR</sequence>
<dbReference type="GO" id="GO:0008198">
    <property type="term" value="F:ferrous iron binding"/>
    <property type="evidence" value="ECO:0007669"/>
    <property type="project" value="InterPro"/>
</dbReference>
<dbReference type="Gene3D" id="3.40.830.10">
    <property type="entry name" value="LigB-like"/>
    <property type="match status" value="1"/>
</dbReference>
<reference evidence="8" key="1">
    <citation type="submission" date="2016-10" db="EMBL/GenBank/DDBJ databases">
        <authorList>
            <person name="Varghese N."/>
            <person name="Submissions S."/>
        </authorList>
    </citation>
    <scope>NUCLEOTIDE SEQUENCE [LARGE SCALE GENOMIC DNA]</scope>
    <source>
        <strain evidence="8">UNC178MFTsu3.1</strain>
    </source>
</reference>
<dbReference type="CDD" id="cd07363">
    <property type="entry name" value="45_DOPA_Dioxygenase"/>
    <property type="match status" value="1"/>
</dbReference>
<dbReference type="STRING" id="500610.SAMN02799615_01642"/>
<dbReference type="AlphaFoldDB" id="A0A1I2DCT8"/>
<dbReference type="PIRSF" id="PIRSF006157">
    <property type="entry name" value="Doxgns_DODA"/>
    <property type="match status" value="1"/>
</dbReference>
<keyword evidence="5" id="KW-0560">Oxidoreductase</keyword>
<gene>
    <name evidence="7" type="ORF">SAMN02799615_01642</name>
</gene>
<keyword evidence="8" id="KW-1185">Reference proteome</keyword>
<dbReference type="Pfam" id="PF02900">
    <property type="entry name" value="LigB"/>
    <property type="match status" value="1"/>
</dbReference>
<dbReference type="PANTHER" id="PTHR30096:SF0">
    <property type="entry name" value="4,5-DOPA DIOXYGENASE EXTRADIOL-LIKE PROTEIN"/>
    <property type="match status" value="1"/>
</dbReference>
<keyword evidence="4" id="KW-0862">Zinc</keyword>
<name>A0A1I2DCT8_9GAMM</name>
<dbReference type="GO" id="GO:0016702">
    <property type="term" value="F:oxidoreductase activity, acting on single donors with incorporation of molecular oxygen, incorporation of two atoms of oxygen"/>
    <property type="evidence" value="ECO:0007669"/>
    <property type="project" value="UniProtKB-ARBA"/>
</dbReference>
<evidence type="ECO:0000313" key="7">
    <source>
        <dbReference type="EMBL" id="SFE78231.1"/>
    </source>
</evidence>
<evidence type="ECO:0000256" key="3">
    <source>
        <dbReference type="ARBA" id="ARBA00022723"/>
    </source>
</evidence>
<dbReference type="InterPro" id="IPR014436">
    <property type="entry name" value="Extradiol_dOase_DODA"/>
</dbReference>
<evidence type="ECO:0000259" key="6">
    <source>
        <dbReference type="Pfam" id="PF02900"/>
    </source>
</evidence>
<dbReference type="RefSeq" id="WP_026635221.1">
    <property type="nucleotide sequence ID" value="NZ_FONH01000004.1"/>
</dbReference>
<evidence type="ECO:0000256" key="2">
    <source>
        <dbReference type="ARBA" id="ARBA00007581"/>
    </source>
</evidence>
<dbReference type="GO" id="GO:0008270">
    <property type="term" value="F:zinc ion binding"/>
    <property type="evidence" value="ECO:0007669"/>
    <property type="project" value="InterPro"/>
</dbReference>
<evidence type="ECO:0000256" key="1">
    <source>
        <dbReference type="ARBA" id="ARBA00001947"/>
    </source>
</evidence>
<keyword evidence="7" id="KW-0223">Dioxygenase</keyword>
<evidence type="ECO:0000313" key="8">
    <source>
        <dbReference type="Proteomes" id="UP000199477"/>
    </source>
</evidence>
<comment type="cofactor">
    <cofactor evidence="1">
        <name>Zn(2+)</name>
        <dbReference type="ChEBI" id="CHEBI:29105"/>
    </cofactor>
</comment>
<dbReference type="InterPro" id="IPR004183">
    <property type="entry name" value="Xdiol_dOase_suB"/>
</dbReference>
<dbReference type="SUPFAM" id="SSF53213">
    <property type="entry name" value="LigB-like"/>
    <property type="match status" value="1"/>
</dbReference>
<evidence type="ECO:0000256" key="4">
    <source>
        <dbReference type="ARBA" id="ARBA00022833"/>
    </source>
</evidence>
<keyword evidence="3" id="KW-0479">Metal-binding</keyword>
<dbReference type="Proteomes" id="UP000199477">
    <property type="component" value="Unassembled WGS sequence"/>
</dbReference>
<dbReference type="PANTHER" id="PTHR30096">
    <property type="entry name" value="4,5-DOPA DIOXYGENASE EXTRADIOL-LIKE PROTEIN"/>
    <property type="match status" value="1"/>
</dbReference>
<proteinExistence type="inferred from homology"/>
<comment type="similarity">
    <text evidence="2">Belongs to the DODA-type extradiol aromatic ring-opening dioxygenase family.</text>
</comment>
<accession>A0A1I2DCT8</accession>
<dbReference type="EMBL" id="FONH01000004">
    <property type="protein sequence ID" value="SFE78231.1"/>
    <property type="molecule type" value="Genomic_DNA"/>
</dbReference>
<organism evidence="7 8">
    <name type="scientific">Dyella marensis</name>
    <dbReference type="NCBI Taxonomy" id="500610"/>
    <lineage>
        <taxon>Bacteria</taxon>
        <taxon>Pseudomonadati</taxon>
        <taxon>Pseudomonadota</taxon>
        <taxon>Gammaproteobacteria</taxon>
        <taxon>Lysobacterales</taxon>
        <taxon>Rhodanobacteraceae</taxon>
        <taxon>Dyella</taxon>
    </lineage>
</organism>